<evidence type="ECO:0000256" key="2">
    <source>
        <dbReference type="ARBA" id="ARBA00022692"/>
    </source>
</evidence>
<feature type="transmembrane region" description="Helical" evidence="5">
    <location>
        <begin position="608"/>
        <end position="629"/>
    </location>
</feature>
<proteinExistence type="predicted"/>
<feature type="transmembrane region" description="Helical" evidence="5">
    <location>
        <begin position="635"/>
        <end position="653"/>
    </location>
</feature>
<organism evidence="7 8">
    <name type="scientific">Papaver somniferum</name>
    <name type="common">Opium poppy</name>
    <dbReference type="NCBI Taxonomy" id="3469"/>
    <lineage>
        <taxon>Eukaryota</taxon>
        <taxon>Viridiplantae</taxon>
        <taxon>Streptophyta</taxon>
        <taxon>Embryophyta</taxon>
        <taxon>Tracheophyta</taxon>
        <taxon>Spermatophyta</taxon>
        <taxon>Magnoliopsida</taxon>
        <taxon>Ranunculales</taxon>
        <taxon>Papaveraceae</taxon>
        <taxon>Papaveroideae</taxon>
        <taxon>Papaver</taxon>
    </lineage>
</organism>
<evidence type="ECO:0000259" key="6">
    <source>
        <dbReference type="Pfam" id="PF13813"/>
    </source>
</evidence>
<dbReference type="Pfam" id="PF13813">
    <property type="entry name" value="MBOAT_2"/>
    <property type="match status" value="1"/>
</dbReference>
<feature type="transmembrane region" description="Helical" evidence="5">
    <location>
        <begin position="665"/>
        <end position="687"/>
    </location>
</feature>
<feature type="transmembrane region" description="Helical" evidence="5">
    <location>
        <begin position="376"/>
        <end position="395"/>
    </location>
</feature>
<name>A0A4Y7JB60_PAPSO</name>
<dbReference type="GO" id="GO:0016020">
    <property type="term" value="C:membrane"/>
    <property type="evidence" value="ECO:0007669"/>
    <property type="project" value="UniProtKB-SubCell"/>
</dbReference>
<dbReference type="STRING" id="3469.A0A4Y7JB60"/>
<dbReference type="GO" id="GO:0015919">
    <property type="term" value="P:peroxisomal membrane transport"/>
    <property type="evidence" value="ECO:0007669"/>
    <property type="project" value="InterPro"/>
</dbReference>
<evidence type="ECO:0000256" key="3">
    <source>
        <dbReference type="ARBA" id="ARBA00022989"/>
    </source>
</evidence>
<dbReference type="PANTHER" id="PTHR36361">
    <property type="entry name" value="PROTEIN APEM9"/>
    <property type="match status" value="1"/>
</dbReference>
<keyword evidence="3 5" id="KW-1133">Transmembrane helix</keyword>
<protein>
    <recommendedName>
        <fullName evidence="6">Wax synthase domain-containing protein</fullName>
    </recommendedName>
</protein>
<dbReference type="Proteomes" id="UP000316621">
    <property type="component" value="Chromosome 3"/>
</dbReference>
<dbReference type="InterPro" id="IPR032805">
    <property type="entry name" value="Wax_synthase_dom"/>
</dbReference>
<dbReference type="AlphaFoldDB" id="A0A4Y7JB60"/>
<keyword evidence="8" id="KW-1185">Reference proteome</keyword>
<dbReference type="Gramene" id="RZC56855">
    <property type="protein sequence ID" value="RZC56855"/>
    <property type="gene ID" value="C5167_015715"/>
</dbReference>
<keyword evidence="4 5" id="KW-0472">Membrane</keyword>
<gene>
    <name evidence="7" type="ORF">C5167_015715</name>
</gene>
<evidence type="ECO:0000313" key="7">
    <source>
        <dbReference type="EMBL" id="RZC56855.1"/>
    </source>
</evidence>
<dbReference type="PANTHER" id="PTHR36361:SF1">
    <property type="entry name" value="PROTEIN APEM9"/>
    <property type="match status" value="1"/>
</dbReference>
<feature type="domain" description="Wax synthase" evidence="6">
    <location>
        <begin position="557"/>
        <end position="644"/>
    </location>
</feature>
<comment type="subcellular location">
    <subcellularLocation>
        <location evidence="1">Membrane</location>
        <topology evidence="1">Multi-pass membrane protein</topology>
    </subcellularLocation>
</comment>
<keyword evidence="2 5" id="KW-0812">Transmembrane</keyword>
<sequence length="722" mass="81511">MMASLTNPAIWDEIEKSESYLVCCMFEEAITLSSSVVQRLCKADYSEAIQDTELVDMLESAGMVYVQSLKELGRTSEILNELSILFGSVTSIPVQVLLTGSCFLISDESISDLPELLKDFLGKWRLVDDEGQRYVLANAENSNGAYLKGLDGCCVLEIEKYLEVAEVYAVTLLGKVLNDTDHAIAWVEQAELHEGNRQDLLRRLRSLYSLKATKSSQDVETPMYEIHTDSGQDTISGVEQASSVTSKVSHSLNGRNSVDKESILKLSKRVEPCFWWFRTVTLKFGDARLVISHGKIVLWGSFVLFIFYVLRKKQASLKGIVSKQASSVKKALMDMWQLAFSVQVNPLAAVQSLPPTSERGDKELERMESMEAELKSLTQVWITVLVCLTYCYLISRNIPKGIFRLVSVLPIIPIFIILPLSLTSIHLLGILGFFIAWLANFKLLLFSFNQGPLSSPSISFVHFISIACFPINFRQNISSKTEKSISQNPGSSSSLSFLIYAVKGLVIVLLIYVYKFKQYLHPNFIIFLYCVHIYFLLELILIVTAKSVQFLLGLELEPQFNNPFVSTSLQDFWGKRWNLVVTGILRPTVYQPVQFICARIFGKRWAQLIALLATFVVSGLMHELIFYYFGRVWPTWEVFSFFVLHGACLAVEIELKRCFKNRFQLPPLVSGPLTVVFVLVTGAWLFFPQYLRCGADVKSLGEYAIVAESVKGLIQKWWGSFS</sequence>
<feature type="transmembrane region" description="Helical" evidence="5">
    <location>
        <begin position="454"/>
        <end position="473"/>
    </location>
</feature>
<feature type="transmembrane region" description="Helical" evidence="5">
    <location>
        <begin position="526"/>
        <end position="545"/>
    </location>
</feature>
<feature type="transmembrane region" description="Helical" evidence="5">
    <location>
        <begin position="494"/>
        <end position="514"/>
    </location>
</feature>
<evidence type="ECO:0000256" key="5">
    <source>
        <dbReference type="SAM" id="Phobius"/>
    </source>
</evidence>
<dbReference type="EMBL" id="CM010717">
    <property type="protein sequence ID" value="RZC56855.1"/>
    <property type="molecule type" value="Genomic_DNA"/>
</dbReference>
<dbReference type="InterPro" id="IPR034571">
    <property type="entry name" value="APEM9"/>
</dbReference>
<reference evidence="7 8" key="1">
    <citation type="journal article" date="2018" name="Science">
        <title>The opium poppy genome and morphinan production.</title>
        <authorList>
            <person name="Guo L."/>
            <person name="Winzer T."/>
            <person name="Yang X."/>
            <person name="Li Y."/>
            <person name="Ning Z."/>
            <person name="He Z."/>
            <person name="Teodor R."/>
            <person name="Lu Y."/>
            <person name="Bowser T.A."/>
            <person name="Graham I.A."/>
            <person name="Ye K."/>
        </authorList>
    </citation>
    <scope>NUCLEOTIDE SEQUENCE [LARGE SCALE GENOMIC DNA]</scope>
    <source>
        <strain evidence="8">cv. HN1</strain>
        <tissue evidence="7">Leaves</tissue>
    </source>
</reference>
<evidence type="ECO:0000256" key="1">
    <source>
        <dbReference type="ARBA" id="ARBA00004141"/>
    </source>
</evidence>
<evidence type="ECO:0000256" key="4">
    <source>
        <dbReference type="ARBA" id="ARBA00023136"/>
    </source>
</evidence>
<feature type="transmembrane region" description="Helical" evidence="5">
    <location>
        <begin position="289"/>
        <end position="310"/>
    </location>
</feature>
<evidence type="ECO:0000313" key="8">
    <source>
        <dbReference type="Proteomes" id="UP000316621"/>
    </source>
</evidence>
<accession>A0A4Y7JB60</accession>